<protein>
    <submittedName>
        <fullName evidence="1">Uncharacterized protein</fullName>
    </submittedName>
</protein>
<reference evidence="1" key="1">
    <citation type="submission" date="2014-09" db="EMBL/GenBank/DDBJ databases">
        <authorList>
            <person name="Magalhaes I.L.F."/>
            <person name="Oliveira U."/>
            <person name="Santos F.R."/>
            <person name="Vidigal T.H.D.A."/>
            <person name="Brescovit A.D."/>
            <person name="Santos A.J."/>
        </authorList>
    </citation>
    <scope>NUCLEOTIDE SEQUENCE</scope>
    <source>
        <tissue evidence="1">Shoot tissue taken approximately 20 cm above the soil surface</tissue>
    </source>
</reference>
<accession>A0A0A8YR77</accession>
<reference evidence="1" key="2">
    <citation type="journal article" date="2015" name="Data Brief">
        <title>Shoot transcriptome of the giant reed, Arundo donax.</title>
        <authorList>
            <person name="Barrero R.A."/>
            <person name="Guerrero F.D."/>
            <person name="Moolhuijzen P."/>
            <person name="Goolsby J.A."/>
            <person name="Tidwell J."/>
            <person name="Bellgard S.E."/>
            <person name="Bellgard M.I."/>
        </authorList>
    </citation>
    <scope>NUCLEOTIDE SEQUENCE</scope>
    <source>
        <tissue evidence="1">Shoot tissue taken approximately 20 cm above the soil surface</tissue>
    </source>
</reference>
<organism evidence="1">
    <name type="scientific">Arundo donax</name>
    <name type="common">Giant reed</name>
    <name type="synonym">Donax arundinaceus</name>
    <dbReference type="NCBI Taxonomy" id="35708"/>
    <lineage>
        <taxon>Eukaryota</taxon>
        <taxon>Viridiplantae</taxon>
        <taxon>Streptophyta</taxon>
        <taxon>Embryophyta</taxon>
        <taxon>Tracheophyta</taxon>
        <taxon>Spermatophyta</taxon>
        <taxon>Magnoliopsida</taxon>
        <taxon>Liliopsida</taxon>
        <taxon>Poales</taxon>
        <taxon>Poaceae</taxon>
        <taxon>PACMAD clade</taxon>
        <taxon>Arundinoideae</taxon>
        <taxon>Arundineae</taxon>
        <taxon>Arundo</taxon>
    </lineage>
</organism>
<dbReference type="EMBL" id="GBRH01270515">
    <property type="protein sequence ID" value="JAD27380.1"/>
    <property type="molecule type" value="Transcribed_RNA"/>
</dbReference>
<name>A0A0A8YR77_ARUDO</name>
<sequence>MSPSTTSRRRPR</sequence>
<evidence type="ECO:0000313" key="1">
    <source>
        <dbReference type="EMBL" id="JAD27380.1"/>
    </source>
</evidence>
<proteinExistence type="predicted"/>